<dbReference type="SUPFAM" id="SSF53383">
    <property type="entry name" value="PLP-dependent transferases"/>
    <property type="match status" value="1"/>
</dbReference>
<protein>
    <recommendedName>
        <fullName evidence="1">Aminotransferase</fullName>
        <ecNumber evidence="1">2.6.1.-</ecNumber>
    </recommendedName>
</protein>
<dbReference type="KEGG" id="bacg:D2962_11975"/>
<dbReference type="CDD" id="cd00609">
    <property type="entry name" value="AAT_like"/>
    <property type="match status" value="1"/>
</dbReference>
<dbReference type="AlphaFoldDB" id="A0A3G2R758"/>
<dbReference type="InterPro" id="IPR004839">
    <property type="entry name" value="Aminotransferase_I/II_large"/>
</dbReference>
<dbReference type="InterPro" id="IPR015424">
    <property type="entry name" value="PyrdxlP-dep_Trfase"/>
</dbReference>
<dbReference type="InterPro" id="IPR015422">
    <property type="entry name" value="PyrdxlP-dep_Trfase_small"/>
</dbReference>
<evidence type="ECO:0000313" key="3">
    <source>
        <dbReference type="EMBL" id="AYO31223.1"/>
    </source>
</evidence>
<dbReference type="PROSITE" id="PS00105">
    <property type="entry name" value="AA_TRANSFER_CLASS_1"/>
    <property type="match status" value="1"/>
</dbReference>
<keyword evidence="1 3" id="KW-0032">Aminotransferase</keyword>
<dbReference type="InterPro" id="IPR015421">
    <property type="entry name" value="PyrdxlP-dep_Trfase_major"/>
</dbReference>
<proteinExistence type="inferred from homology"/>
<dbReference type="PANTHER" id="PTHR43510:SF1">
    <property type="entry name" value="AMINOTRANSFERASE FUNCTION, HYPOTHETICAL (EUROFUNG)"/>
    <property type="match status" value="1"/>
</dbReference>
<accession>A0A3G2R758</accession>
<evidence type="ECO:0000313" key="4">
    <source>
        <dbReference type="Proteomes" id="UP000280960"/>
    </source>
</evidence>
<dbReference type="GO" id="GO:0008483">
    <property type="term" value="F:transaminase activity"/>
    <property type="evidence" value="ECO:0007669"/>
    <property type="project" value="UniProtKB-KW"/>
</dbReference>
<comment type="similarity">
    <text evidence="1">Belongs to the class-I pyridoxal-phosphate-dependent aminotransferase family.</text>
</comment>
<evidence type="ECO:0000256" key="1">
    <source>
        <dbReference type="RuleBase" id="RU000481"/>
    </source>
</evidence>
<organism evidence="3 4">
    <name type="scientific">Biomaibacter acetigenes</name>
    <dbReference type="NCBI Taxonomy" id="2316383"/>
    <lineage>
        <taxon>Bacteria</taxon>
        <taxon>Bacillati</taxon>
        <taxon>Bacillota</taxon>
        <taxon>Clostridia</taxon>
        <taxon>Thermosediminibacterales</taxon>
        <taxon>Tepidanaerobacteraceae</taxon>
        <taxon>Biomaibacter</taxon>
    </lineage>
</organism>
<dbReference type="EC" id="2.6.1.-" evidence="1"/>
<comment type="cofactor">
    <cofactor evidence="1">
        <name>pyridoxal 5'-phosphate</name>
        <dbReference type="ChEBI" id="CHEBI:597326"/>
    </cofactor>
</comment>
<sequence length="374" mass="42295">MNIKTFGVERWMNAYEHGAFYNLAETDAKAFTLDELLSLGKKFEVLDELLRVKISYNPTTGSQSLREVISSFYADTGPENILITTGAIEADFLVTNSLVESGDTVIVQFPAYQALYSTAEARGARIKYWNMNIDRGYEPDIEELKSLIDDKTKMIVLNIPHNPTGAVISEEQLRTILSWAEERDFWVLCDEVYHDFALEPGVVPPYGRSLSKKAISVGSMSKAYGLSGLRLGWIAAPDELINRCWCWKDYTSISNSPINDFLATFALKNIDKVMERNLGIARQNLETLLKWFQEHESFFDYVTPKAGVLTFPRVKNIPMSTEELCKKLFEKEGLLMVPGECFEMSGYLRIGFGNDSKMFKTGLSIFSSFLSSIQ</sequence>
<name>A0A3G2R758_9FIRM</name>
<keyword evidence="4" id="KW-1185">Reference proteome</keyword>
<reference evidence="3 4" key="1">
    <citation type="submission" date="2018-10" db="EMBL/GenBank/DDBJ databases">
        <authorList>
            <person name="Zhang X."/>
        </authorList>
    </citation>
    <scope>NUCLEOTIDE SEQUENCE [LARGE SCALE GENOMIC DNA]</scope>
    <source>
        <strain evidence="3 4">SK-G1</strain>
    </source>
</reference>
<gene>
    <name evidence="3" type="ORF">D2962_11975</name>
</gene>
<dbReference type="InterPro" id="IPR004838">
    <property type="entry name" value="NHTrfase_class1_PyrdxlP-BS"/>
</dbReference>
<dbReference type="PANTHER" id="PTHR43510">
    <property type="entry name" value="AMINOTRANSFERASE FUNCTION, HYPOTHETICAL (EUROFUNG)"/>
    <property type="match status" value="1"/>
</dbReference>
<dbReference type="Pfam" id="PF00155">
    <property type="entry name" value="Aminotran_1_2"/>
    <property type="match status" value="1"/>
</dbReference>
<dbReference type="Gene3D" id="3.90.1150.10">
    <property type="entry name" value="Aspartate Aminotransferase, domain 1"/>
    <property type="match status" value="1"/>
</dbReference>
<dbReference type="RefSeq" id="WP_122015101.1">
    <property type="nucleotide sequence ID" value="NZ_CP033169.1"/>
</dbReference>
<keyword evidence="1 3" id="KW-0808">Transferase</keyword>
<dbReference type="GO" id="GO:0030170">
    <property type="term" value="F:pyridoxal phosphate binding"/>
    <property type="evidence" value="ECO:0007669"/>
    <property type="project" value="InterPro"/>
</dbReference>
<dbReference type="EMBL" id="CP033169">
    <property type="protein sequence ID" value="AYO31223.1"/>
    <property type="molecule type" value="Genomic_DNA"/>
</dbReference>
<feature type="domain" description="Aminotransferase class I/classII large" evidence="2">
    <location>
        <begin position="56"/>
        <end position="357"/>
    </location>
</feature>
<dbReference type="Gene3D" id="3.40.640.10">
    <property type="entry name" value="Type I PLP-dependent aspartate aminotransferase-like (Major domain)"/>
    <property type="match status" value="1"/>
</dbReference>
<evidence type="ECO:0000259" key="2">
    <source>
        <dbReference type="Pfam" id="PF00155"/>
    </source>
</evidence>
<dbReference type="Proteomes" id="UP000280960">
    <property type="component" value="Chromosome"/>
</dbReference>